<feature type="transmembrane region" description="Helical" evidence="1">
    <location>
        <begin position="233"/>
        <end position="258"/>
    </location>
</feature>
<proteinExistence type="predicted"/>
<dbReference type="Proteomes" id="UP000693942">
    <property type="component" value="Unassembled WGS sequence"/>
</dbReference>
<accession>A0A8J5UBX0</accession>
<protein>
    <submittedName>
        <fullName evidence="2">Uncharacterized protein</fullName>
    </submittedName>
</protein>
<name>A0A8J5UBX0_FUSOX</name>
<dbReference type="EMBL" id="JAELUR010000019">
    <property type="protein sequence ID" value="KAG7418611.1"/>
    <property type="molecule type" value="Genomic_DNA"/>
</dbReference>
<dbReference type="PANTHER" id="PTHR35041:SF3">
    <property type="entry name" value="FORMYLMETHIONINE DEFORMYLASE-LIKE PROTEIN"/>
    <property type="match status" value="1"/>
</dbReference>
<dbReference type="PANTHER" id="PTHR35041">
    <property type="entry name" value="MEDIATOR OF RNA POLYMERASE II TRANSCRIPTION SUBUNIT 1"/>
    <property type="match status" value="1"/>
</dbReference>
<evidence type="ECO:0000313" key="3">
    <source>
        <dbReference type="Proteomes" id="UP000693942"/>
    </source>
</evidence>
<organism evidence="2 3">
    <name type="scientific">Fusarium oxysporum f. sp. raphani</name>
    <dbReference type="NCBI Taxonomy" id="96318"/>
    <lineage>
        <taxon>Eukaryota</taxon>
        <taxon>Fungi</taxon>
        <taxon>Dikarya</taxon>
        <taxon>Ascomycota</taxon>
        <taxon>Pezizomycotina</taxon>
        <taxon>Sordariomycetes</taxon>
        <taxon>Hypocreomycetidae</taxon>
        <taxon>Hypocreales</taxon>
        <taxon>Nectriaceae</taxon>
        <taxon>Fusarium</taxon>
        <taxon>Fusarium oxysporum species complex</taxon>
    </lineage>
</organism>
<dbReference type="AlphaFoldDB" id="A0A8J5UBX0"/>
<gene>
    <name evidence="2" type="ORF">Forpi1262_v016446</name>
</gene>
<keyword evidence="1" id="KW-1133">Transmembrane helix</keyword>
<comment type="caution">
    <text evidence="2">The sequence shown here is derived from an EMBL/GenBank/DDBJ whole genome shotgun (WGS) entry which is preliminary data.</text>
</comment>
<reference evidence="2" key="1">
    <citation type="submission" date="2021-04" db="EMBL/GenBank/DDBJ databases">
        <title>First draft genome resource for Brassicaceae pathogens Fusarium oxysporum f. sp. raphani and Fusarium oxysporum f. sp. rapae.</title>
        <authorList>
            <person name="Asai S."/>
        </authorList>
    </citation>
    <scope>NUCLEOTIDE SEQUENCE</scope>
    <source>
        <strain evidence="2">Tf1262</strain>
    </source>
</reference>
<feature type="transmembrane region" description="Helical" evidence="1">
    <location>
        <begin position="174"/>
        <end position="191"/>
    </location>
</feature>
<feature type="transmembrane region" description="Helical" evidence="1">
    <location>
        <begin position="134"/>
        <end position="154"/>
    </location>
</feature>
<keyword evidence="1" id="KW-0472">Membrane</keyword>
<sequence>MNKMRRAASMSFSGSSQEYQSISLTRFEEQPHITPSPASTIIGREFGREGSYLSPRSEVDSPRLGLQSSAHPLDPFSPNLHDSFTSDGREHSQVDLLAADRAHNLSTGLGVYQPSTPTQPPKDLLWLRLVKNKWWMAVCLVFGAAAAVGHHILYTHLHNRIATNQQWWLRLGQFLAFIAKASFVVAVLTAHQQVAWRAVSRKSHTVHAIDSLFGAAHNAFELFNKEAWRKSSFAMVLAIYIWLSPAVVIFTSATLNVVTETRGEHSNCTSIRTLNFSNDAKKSWDDDKRAVNETMGGLSISMFNEVIADRDSPYHFDYWLKAAQTLDSIASRVLAGGQPIQRDEVAIRVQIHDTPRHICEYGVDMDAD</sequence>
<evidence type="ECO:0000313" key="2">
    <source>
        <dbReference type="EMBL" id="KAG7418611.1"/>
    </source>
</evidence>
<keyword evidence="1" id="KW-0812">Transmembrane</keyword>
<evidence type="ECO:0000256" key="1">
    <source>
        <dbReference type="SAM" id="Phobius"/>
    </source>
</evidence>